<dbReference type="Gene3D" id="2.60.40.2630">
    <property type="match status" value="1"/>
</dbReference>
<dbReference type="Proteomes" id="UP000501467">
    <property type="component" value="Chromosome"/>
</dbReference>
<evidence type="ECO:0000256" key="1">
    <source>
        <dbReference type="SAM" id="MobiDB-lite"/>
    </source>
</evidence>
<sequence>MKFSRFILLSGRDAFSHFLLLTLVSGSICLSSCEDDMDRPLLSSHMSFTSEISSSWTPSTRSTTNADAPQGTVTTLQGGSTPLYLHTLYTDSIASLSSDSHWDTTILTRATPIKNDNMYDSFSVSAYSYTDSWSESKTPNYFYNATASKSGSSYTISSTYYWPGASYKMKFFAYAPKDNGQYVLSGRSQAGPPTISVTIPNSVDDQKDLLVAKTDELAGNTNTAVPLAFNHALTAIKFVCGDDMQGGTVKSVSLKNVYSKGTYNMGTRSWSNLGTPATFSQILNKSTTGATGETLTTDAQTFMMVPQTLPDGAQLEVVFTDNSSVDHTLTADIKGTSWLIGKTVTYKISSSSINWSYTLTVTGPNDFTYTGGTQQYSVTSYRQNTKGVKEAAQWSAQYSTDNGASWTAAQPDWLTAFTASGAGGVTPQSYNATVSVQIGTDNNTHTTALQTAVVKGSENSPYNLANQTNGGTTNENTANCYVVSASGYYSFPLVYGNAIKDGKTNASAYTTANSGSNILSTFINHTGNGITSPYIASNSGCTPSSAELIWQDAPNLVSDIKYNSGDNGGTISFRVDQATICQGNAVIAVKDNSGTVLWSWHIWVTDEDINNTIEVTNHQNHKYNFMSVNLGWCDGSTTSYAERSCKVKFTAGKESQIITLKQASKSIPIGGNHLYYQWGRKDPFWFSNGLSNTNKTCYNKDGNAFTASPATENLSTGIACIKNYILKPNVMHSQDSGDNLYQNLWSANNQAYSGNDEHVVKTIYDPSPVSFKLSASNAFTGFTTTGQSVKELSQINGTWDSSLKEWNFYADSSKSKTIFFPASGYLKFSNGEAGYVGSVGYSWAAVPVSQKTGFHLRFTSTNVNPLDRGNRAFGFGVRSSQE</sequence>
<organism evidence="2 3">
    <name type="scientific">Bacteroides fragilis</name>
    <dbReference type="NCBI Taxonomy" id="817"/>
    <lineage>
        <taxon>Bacteria</taxon>
        <taxon>Pseudomonadati</taxon>
        <taxon>Bacteroidota</taxon>
        <taxon>Bacteroidia</taxon>
        <taxon>Bacteroidales</taxon>
        <taxon>Bacteroidaceae</taxon>
        <taxon>Bacteroides</taxon>
    </lineage>
</organism>
<dbReference type="CDD" id="cd13120">
    <property type="entry name" value="BF2867_like_N"/>
    <property type="match status" value="1"/>
</dbReference>
<accession>A0AAP9NBN6</accession>
<dbReference type="RefSeq" id="WP_005776773.1">
    <property type="nucleotide sequence ID" value="NZ_CP054003.1"/>
</dbReference>
<reference evidence="2 3" key="1">
    <citation type="submission" date="2020-05" db="EMBL/GenBank/DDBJ databases">
        <title>FDA dAtabase for Regulatory Grade micrObial Sequences (FDA-ARGOS): Supporting development and validation of Infectious Disease Dx tests.</title>
        <authorList>
            <person name="Bojja K."/>
            <person name="Kessler A."/>
            <person name="Tallon L."/>
            <person name="Sadzewicz L."/>
            <person name="Zhao X."/>
            <person name="Vavikolanu K."/>
            <person name="Mehta A."/>
            <person name="Aluvathingal J."/>
            <person name="Nadendla S."/>
            <person name="Myers T."/>
            <person name="Yan Y."/>
            <person name="Sichtig H."/>
        </authorList>
    </citation>
    <scope>NUCLEOTIDE SEQUENCE [LARGE SCALE GENOMIC DNA]</scope>
    <source>
        <strain evidence="2 3">FDAARGOS_763</strain>
    </source>
</reference>
<evidence type="ECO:0000313" key="2">
    <source>
        <dbReference type="EMBL" id="QKH84010.1"/>
    </source>
</evidence>
<dbReference type="InterPro" id="IPR025049">
    <property type="entry name" value="Mfa-like_1"/>
</dbReference>
<dbReference type="InterPro" id="IPR042278">
    <property type="entry name" value="Mfa-like_1_N"/>
</dbReference>
<dbReference type="CDD" id="cd13121">
    <property type="entry name" value="BF2867_like_C"/>
    <property type="match status" value="1"/>
</dbReference>
<name>A0AAP9NBN6_BACFG</name>
<dbReference type="Gene3D" id="2.60.40.2620">
    <property type="entry name" value="Fimbrillin-like"/>
    <property type="match status" value="1"/>
</dbReference>
<evidence type="ECO:0000313" key="3">
    <source>
        <dbReference type="Proteomes" id="UP000501467"/>
    </source>
</evidence>
<dbReference type="EMBL" id="CP054003">
    <property type="protein sequence ID" value="QKH84010.1"/>
    <property type="molecule type" value="Genomic_DNA"/>
</dbReference>
<proteinExistence type="predicted"/>
<dbReference type="AlphaFoldDB" id="A0AAP9NBN6"/>
<dbReference type="Pfam" id="PF13149">
    <property type="entry name" value="Mfa_like_1"/>
    <property type="match status" value="1"/>
</dbReference>
<protein>
    <submittedName>
        <fullName evidence="2">Fimbrillin family protein</fullName>
    </submittedName>
</protein>
<feature type="region of interest" description="Disordered" evidence="1">
    <location>
        <begin position="53"/>
        <end position="72"/>
    </location>
</feature>
<feature type="compositionally biased region" description="Low complexity" evidence="1">
    <location>
        <begin position="53"/>
        <end position="64"/>
    </location>
</feature>
<gene>
    <name evidence="2" type="ORF">FOC69_06440</name>
</gene>